<dbReference type="Gene3D" id="3.90.1170.40">
    <property type="entry name" value="Molybdopterin biosynthesis MoaE subunit"/>
    <property type="match status" value="1"/>
</dbReference>
<dbReference type="GO" id="GO:0006777">
    <property type="term" value="P:Mo-molybdopterin cofactor biosynthetic process"/>
    <property type="evidence" value="ECO:0007669"/>
    <property type="project" value="InterPro"/>
</dbReference>
<dbReference type="AlphaFoldDB" id="A0A6A9QLR4"/>
<reference evidence="1 2" key="1">
    <citation type="submission" date="2019-10" db="EMBL/GenBank/DDBJ databases">
        <title>Sequencing and Assembly of Multiple Reported Metal-Biooxidizing Members of the Extremely Thermoacidophilic Archaeal Family Sulfolobaceae.</title>
        <authorList>
            <person name="Counts J.A."/>
            <person name="Kelly R.M."/>
        </authorList>
    </citation>
    <scope>NUCLEOTIDE SEQUENCE [LARGE SCALE GENOMIC DNA]</scope>
    <source>
        <strain evidence="1 2">DSM 6482</strain>
    </source>
</reference>
<dbReference type="SUPFAM" id="SSF54690">
    <property type="entry name" value="Molybdopterin synthase subunit MoaE"/>
    <property type="match status" value="1"/>
</dbReference>
<dbReference type="Pfam" id="PF02391">
    <property type="entry name" value="MoaE"/>
    <property type="match status" value="1"/>
</dbReference>
<dbReference type="CDD" id="cd00754">
    <property type="entry name" value="Ubl_MoaD"/>
    <property type="match status" value="1"/>
</dbReference>
<protein>
    <submittedName>
        <fullName evidence="1">MoaD family protein</fullName>
    </submittedName>
</protein>
<proteinExistence type="predicted"/>
<dbReference type="InterPro" id="IPR016155">
    <property type="entry name" value="Mopterin_synth/thiamin_S_b"/>
</dbReference>
<accession>A0A6A9QLR4</accession>
<dbReference type="NCBIfam" id="TIGR01687">
    <property type="entry name" value="moaD_arch"/>
    <property type="match status" value="1"/>
</dbReference>
<dbReference type="InterPro" id="IPR012675">
    <property type="entry name" value="Beta-grasp_dom_sf"/>
</dbReference>
<name>A0A6A9QLR4_SULME</name>
<dbReference type="EMBL" id="WGGD01000005">
    <property type="protein sequence ID" value="MUN29240.1"/>
    <property type="molecule type" value="Genomic_DNA"/>
</dbReference>
<dbReference type="InterPro" id="IPR036563">
    <property type="entry name" value="MoaE_sf"/>
</dbReference>
<evidence type="ECO:0000313" key="1">
    <source>
        <dbReference type="EMBL" id="MUN29240.1"/>
    </source>
</evidence>
<dbReference type="CDD" id="cd00756">
    <property type="entry name" value="MoaE"/>
    <property type="match status" value="1"/>
</dbReference>
<dbReference type="SUPFAM" id="SSF54285">
    <property type="entry name" value="MoaD/ThiS"/>
    <property type="match status" value="1"/>
</dbReference>
<dbReference type="Gene3D" id="3.10.20.30">
    <property type="match status" value="1"/>
</dbReference>
<dbReference type="Pfam" id="PF02597">
    <property type="entry name" value="ThiS"/>
    <property type="match status" value="1"/>
</dbReference>
<dbReference type="InterPro" id="IPR003448">
    <property type="entry name" value="Mopterin_biosynth_MoaE"/>
</dbReference>
<gene>
    <name evidence="1" type="ORF">GC250_07290</name>
</gene>
<dbReference type="InterPro" id="IPR003749">
    <property type="entry name" value="ThiS/MoaD-like"/>
</dbReference>
<organism evidence="1 2">
    <name type="scientific">Sulfuracidifex metallicus DSM 6482 = JCM 9184</name>
    <dbReference type="NCBI Taxonomy" id="523847"/>
    <lineage>
        <taxon>Archaea</taxon>
        <taxon>Thermoproteota</taxon>
        <taxon>Thermoprotei</taxon>
        <taxon>Sulfolobales</taxon>
        <taxon>Sulfolobaceae</taxon>
        <taxon>Sulfuracidifex</taxon>
    </lineage>
</organism>
<comment type="caution">
    <text evidence="1">The sequence shown here is derived from an EMBL/GenBank/DDBJ whole genome shotgun (WGS) entry which is preliminary data.</text>
</comment>
<dbReference type="PANTHER" id="PTHR23404">
    <property type="entry name" value="MOLYBDOPTERIN SYNTHASE RELATED"/>
    <property type="match status" value="1"/>
</dbReference>
<keyword evidence="2" id="KW-1185">Reference proteome</keyword>
<dbReference type="RefSeq" id="WP_156016817.1">
    <property type="nucleotide sequence ID" value="NZ_WGGD01000005.1"/>
</dbReference>
<evidence type="ECO:0000313" key="2">
    <source>
        <dbReference type="Proteomes" id="UP000470772"/>
    </source>
</evidence>
<dbReference type="Proteomes" id="UP000470772">
    <property type="component" value="Unassembled WGS sequence"/>
</dbReference>
<dbReference type="InterPro" id="IPR010038">
    <property type="entry name" value="MoaD_arc-typ"/>
</dbReference>
<sequence>MKIKVLYFALLKDITGIQEESIETNCSNVQCLKEQLEKKWGQAFSSLIEGKKGIKVIFLINGEIKDEIKDGDEVALMPPPAGGDLIRGRIDILEEIRKFRESAPPEAGSLVVYVGFVKGKIEDHQVLELDYESYDDYTKKRFQEIERDIKAKYKDIVDIKIVHAIDNMKPGENVMLIMALGRGRQDSIEAVKETVELVKHTTGIWKLEKRDDGDFWVVAGNTRVKKGDV</sequence>